<feature type="compositionally biased region" description="Basic and acidic residues" evidence="1">
    <location>
        <begin position="419"/>
        <end position="428"/>
    </location>
</feature>
<gene>
    <name evidence="2" type="ORF">I316_03346</name>
</gene>
<feature type="region of interest" description="Disordered" evidence="1">
    <location>
        <begin position="1"/>
        <end position="253"/>
    </location>
</feature>
<feature type="compositionally biased region" description="Basic and acidic residues" evidence="1">
    <location>
        <begin position="163"/>
        <end position="232"/>
    </location>
</feature>
<feature type="compositionally biased region" description="Basic residues" evidence="1">
    <location>
        <begin position="384"/>
        <end position="396"/>
    </location>
</feature>
<proteinExistence type="predicted"/>
<feature type="compositionally biased region" description="Basic and acidic residues" evidence="1">
    <location>
        <begin position="351"/>
        <end position="368"/>
    </location>
</feature>
<protein>
    <submittedName>
        <fullName evidence="2">Uncharacterized protein</fullName>
    </submittedName>
</protein>
<dbReference type="Proteomes" id="UP000092666">
    <property type="component" value="Unassembled WGS sequence"/>
</dbReference>
<feature type="compositionally biased region" description="Polar residues" evidence="1">
    <location>
        <begin position="234"/>
        <end position="253"/>
    </location>
</feature>
<keyword evidence="3" id="KW-1185">Reference proteome</keyword>
<feature type="compositionally biased region" description="Acidic residues" evidence="1">
    <location>
        <begin position="338"/>
        <end position="350"/>
    </location>
</feature>
<feature type="compositionally biased region" description="Polar residues" evidence="1">
    <location>
        <begin position="31"/>
        <end position="41"/>
    </location>
</feature>
<feature type="compositionally biased region" description="Acidic residues" evidence="1">
    <location>
        <begin position="429"/>
        <end position="442"/>
    </location>
</feature>
<feature type="compositionally biased region" description="Low complexity" evidence="1">
    <location>
        <begin position="1"/>
        <end position="12"/>
    </location>
</feature>
<evidence type="ECO:0000256" key="1">
    <source>
        <dbReference type="SAM" id="MobiDB-lite"/>
    </source>
</evidence>
<evidence type="ECO:0000313" key="2">
    <source>
        <dbReference type="EMBL" id="OCF34802.1"/>
    </source>
</evidence>
<feature type="compositionally biased region" description="Basic and acidic residues" evidence="1">
    <location>
        <begin position="397"/>
        <end position="410"/>
    </location>
</feature>
<dbReference type="EMBL" id="KV700123">
    <property type="protein sequence ID" value="OCF34802.1"/>
    <property type="molecule type" value="Genomic_DNA"/>
</dbReference>
<feature type="region of interest" description="Disordered" evidence="1">
    <location>
        <begin position="384"/>
        <end position="479"/>
    </location>
</feature>
<name>A0A1B9GUX4_9TREE</name>
<sequence>MSRSQSSSPYGSPTRYHQANDNDNAEAGPSRSPSATSHTVPSVSRSNTSGSESTGSGRQRTRTMNDPVEAGAVQRNAEAEQEPSSSRRGRGRPKRASLANVATESQSLLLSSGDRRSRSHVTARKTNPIVLDIPTPMNENTSSRQPDTRRRSLPRSKNAANKNIDKDITPSHVERERERDGFQSREESSKEVSERIKRGWETRRANKRIRLERGEALIHRERGRDADPERPHSYSYSQPSGAATAPSTPLPTSQMLLSLHNHSAQFYEANNLIFQPKKKGRANPWGSKKRLLIVQDALSNSRSESAAGSGAGAGGRSSTSLSLSITPAPRSRETEARSDEDEDHDGDEDEDTHRSKVDELDGPGDMRIKSEFVDQYGELIINKNVKRKYGKAKIKSKSADRERNRDRGRSDDDEEYEYGYDKEEKEKDSDQDDEREDGEENPDSVRDEEGAGNDDGAAERGSLDKDQDQEEVARKRTKGKYKIRDMYRAIEGRGLMALGESIPSNFPPGAYTFSPVRQRLKLSIRSDDADSSSRLSVDRYDQAFSFKNIS</sequence>
<dbReference type="AlphaFoldDB" id="A0A1B9GUX4"/>
<feature type="compositionally biased region" description="Low complexity" evidence="1">
    <location>
        <begin position="42"/>
        <end position="58"/>
    </location>
</feature>
<feature type="region of interest" description="Disordered" evidence="1">
    <location>
        <begin position="300"/>
        <end position="368"/>
    </location>
</feature>
<accession>A0A1B9GUX4</accession>
<dbReference type="STRING" id="1296120.A0A1B9GUX4"/>
<organism evidence="2 3">
    <name type="scientific">Kwoniella heveanensis BCC8398</name>
    <dbReference type="NCBI Taxonomy" id="1296120"/>
    <lineage>
        <taxon>Eukaryota</taxon>
        <taxon>Fungi</taxon>
        <taxon>Dikarya</taxon>
        <taxon>Basidiomycota</taxon>
        <taxon>Agaricomycotina</taxon>
        <taxon>Tremellomycetes</taxon>
        <taxon>Tremellales</taxon>
        <taxon>Cryptococcaceae</taxon>
        <taxon>Kwoniella</taxon>
    </lineage>
</organism>
<reference evidence="2 3" key="1">
    <citation type="submission" date="2013-07" db="EMBL/GenBank/DDBJ databases">
        <title>The Genome Sequence of Cryptococcus heveanensis BCC8398.</title>
        <authorList>
            <consortium name="The Broad Institute Genome Sequencing Platform"/>
            <person name="Cuomo C."/>
            <person name="Litvintseva A."/>
            <person name="Chen Y."/>
            <person name="Heitman J."/>
            <person name="Sun S."/>
            <person name="Springer D."/>
            <person name="Dromer F."/>
            <person name="Young S.K."/>
            <person name="Zeng Q."/>
            <person name="Gargeya S."/>
            <person name="Fitzgerald M."/>
            <person name="Abouelleil A."/>
            <person name="Alvarado L."/>
            <person name="Berlin A.M."/>
            <person name="Chapman S.B."/>
            <person name="Dewar J."/>
            <person name="Goldberg J."/>
            <person name="Griggs A."/>
            <person name="Gujja S."/>
            <person name="Hansen M."/>
            <person name="Howarth C."/>
            <person name="Imamovic A."/>
            <person name="Larimer J."/>
            <person name="McCowan C."/>
            <person name="Murphy C."/>
            <person name="Pearson M."/>
            <person name="Priest M."/>
            <person name="Roberts A."/>
            <person name="Saif S."/>
            <person name="Shea T."/>
            <person name="Sykes S."/>
            <person name="Wortman J."/>
            <person name="Nusbaum C."/>
            <person name="Birren B."/>
        </authorList>
    </citation>
    <scope>NUCLEOTIDE SEQUENCE [LARGE SCALE GENOMIC DNA]</scope>
    <source>
        <strain evidence="2 3">BCC8398</strain>
    </source>
</reference>
<dbReference type="OrthoDB" id="2565191at2759"/>
<feature type="compositionally biased region" description="Basic and acidic residues" evidence="1">
    <location>
        <begin position="457"/>
        <end position="474"/>
    </location>
</feature>
<reference evidence="3" key="2">
    <citation type="submission" date="2013-12" db="EMBL/GenBank/DDBJ databases">
        <title>Evolution of pathogenesis and genome organization in the Tremellales.</title>
        <authorList>
            <person name="Cuomo C."/>
            <person name="Litvintseva A."/>
            <person name="Heitman J."/>
            <person name="Chen Y."/>
            <person name="Sun S."/>
            <person name="Springer D."/>
            <person name="Dromer F."/>
            <person name="Young S."/>
            <person name="Zeng Q."/>
            <person name="Chapman S."/>
            <person name="Gujja S."/>
            <person name="Saif S."/>
            <person name="Birren B."/>
        </authorList>
    </citation>
    <scope>NUCLEOTIDE SEQUENCE [LARGE SCALE GENOMIC DNA]</scope>
    <source>
        <strain evidence="3">BCC8398</strain>
    </source>
</reference>
<evidence type="ECO:0000313" key="3">
    <source>
        <dbReference type="Proteomes" id="UP000092666"/>
    </source>
</evidence>